<dbReference type="InterPro" id="IPR043151">
    <property type="entry name" value="BAH_sf"/>
</dbReference>
<evidence type="ECO:0000313" key="13">
    <source>
        <dbReference type="Proteomes" id="UP000256964"/>
    </source>
</evidence>
<comment type="subcellular location">
    <subcellularLocation>
        <location evidence="1">Nucleus</location>
    </subcellularLocation>
</comment>
<evidence type="ECO:0000256" key="4">
    <source>
        <dbReference type="ARBA" id="ARBA00022679"/>
    </source>
</evidence>
<evidence type="ECO:0000256" key="8">
    <source>
        <dbReference type="ARBA" id="ARBA00023242"/>
    </source>
</evidence>
<dbReference type="InterPro" id="IPR001525">
    <property type="entry name" value="C5_MeTfrase"/>
</dbReference>
<evidence type="ECO:0000256" key="7">
    <source>
        <dbReference type="ARBA" id="ARBA00023125"/>
    </source>
</evidence>
<keyword evidence="5 9" id="KW-0949">S-adenosyl-L-methionine</keyword>
<dbReference type="GO" id="GO:0044027">
    <property type="term" value="P:negative regulation of gene expression via chromosomal CpG island methylation"/>
    <property type="evidence" value="ECO:0007669"/>
    <property type="project" value="TreeGrafter"/>
</dbReference>
<dbReference type="Gene3D" id="2.30.30.490">
    <property type="match status" value="2"/>
</dbReference>
<dbReference type="InterPro" id="IPR050390">
    <property type="entry name" value="C5-Methyltransferase"/>
</dbReference>
<proteinExistence type="inferred from homology"/>
<dbReference type="InterPro" id="IPR029063">
    <property type="entry name" value="SAM-dependent_MTases_sf"/>
</dbReference>
<evidence type="ECO:0000256" key="3">
    <source>
        <dbReference type="ARBA" id="ARBA00022603"/>
    </source>
</evidence>
<dbReference type="InterPro" id="IPR022702">
    <property type="entry name" value="Cytosine_MeTrfase1_RFD"/>
</dbReference>
<dbReference type="Pfam" id="PF00145">
    <property type="entry name" value="DNA_methylase"/>
    <property type="match status" value="2"/>
</dbReference>
<feature type="non-terminal residue" evidence="12">
    <location>
        <position position="1155"/>
    </location>
</feature>
<evidence type="ECO:0000256" key="10">
    <source>
        <dbReference type="RuleBase" id="RU000416"/>
    </source>
</evidence>
<dbReference type="EC" id="2.1.1.37" evidence="2"/>
<keyword evidence="4 9" id="KW-0808">Transferase</keyword>
<dbReference type="PROSITE" id="PS51679">
    <property type="entry name" value="SAM_MT_C5"/>
    <property type="match status" value="1"/>
</dbReference>
<dbReference type="OrthoDB" id="5376140at2759"/>
<dbReference type="SUPFAM" id="SSF53335">
    <property type="entry name" value="S-adenosyl-L-methionine-dependent methyltransferases"/>
    <property type="match status" value="1"/>
</dbReference>
<dbReference type="InterPro" id="IPR001025">
    <property type="entry name" value="BAH_dom"/>
</dbReference>
<dbReference type="NCBIfam" id="TIGR00675">
    <property type="entry name" value="dcm"/>
    <property type="match status" value="1"/>
</dbReference>
<reference evidence="12 13" key="1">
    <citation type="journal article" date="2018" name="Biotechnol. Biofuels">
        <title>Integrative visual omics of the white-rot fungus Polyporus brumalis exposes the biotechnological potential of its oxidative enzymes for delignifying raw plant biomass.</title>
        <authorList>
            <person name="Miyauchi S."/>
            <person name="Rancon A."/>
            <person name="Drula E."/>
            <person name="Hage H."/>
            <person name="Chaduli D."/>
            <person name="Favel A."/>
            <person name="Grisel S."/>
            <person name="Henrissat B."/>
            <person name="Herpoel-Gimbert I."/>
            <person name="Ruiz-Duenas F.J."/>
            <person name="Chevret D."/>
            <person name="Hainaut M."/>
            <person name="Lin J."/>
            <person name="Wang M."/>
            <person name="Pangilinan J."/>
            <person name="Lipzen A."/>
            <person name="Lesage-Meessen L."/>
            <person name="Navarro D."/>
            <person name="Riley R."/>
            <person name="Grigoriev I.V."/>
            <person name="Zhou S."/>
            <person name="Raouche S."/>
            <person name="Rosso M.N."/>
        </authorList>
    </citation>
    <scope>NUCLEOTIDE SEQUENCE [LARGE SCALE GENOMIC DNA]</scope>
    <source>
        <strain evidence="12 13">BRFM 1820</strain>
    </source>
</reference>
<evidence type="ECO:0000256" key="9">
    <source>
        <dbReference type="PROSITE-ProRule" id="PRU01016"/>
    </source>
</evidence>
<protein>
    <recommendedName>
        <fullName evidence="2">DNA (cytosine-5-)-methyltransferase</fullName>
        <ecNumber evidence="2">2.1.1.37</ecNumber>
    </recommendedName>
</protein>
<keyword evidence="3 9" id="KW-0489">Methyltransferase</keyword>
<evidence type="ECO:0000256" key="2">
    <source>
        <dbReference type="ARBA" id="ARBA00011975"/>
    </source>
</evidence>
<evidence type="ECO:0000313" key="12">
    <source>
        <dbReference type="EMBL" id="RDX46698.1"/>
    </source>
</evidence>
<dbReference type="STRING" id="139420.A0A371D2C1"/>
<organism evidence="12 13">
    <name type="scientific">Lentinus brumalis</name>
    <dbReference type="NCBI Taxonomy" id="2498619"/>
    <lineage>
        <taxon>Eukaryota</taxon>
        <taxon>Fungi</taxon>
        <taxon>Dikarya</taxon>
        <taxon>Basidiomycota</taxon>
        <taxon>Agaricomycotina</taxon>
        <taxon>Agaricomycetes</taxon>
        <taxon>Polyporales</taxon>
        <taxon>Polyporaceae</taxon>
        <taxon>Lentinus</taxon>
    </lineage>
</organism>
<name>A0A371D2C1_9APHY</name>
<sequence>VVPGEDPEERLDTADGEPVRILNGFAIYNPSQGFELVSLSCLNDGSKQVDFEAIGHVSPAFVNEEDADQDDDDDDNRDLHSRWRTTRLKCYSIDYTRFHEPLYVQTRYAWYILKSPDVAYAATHAEFYRPHRIAQIIISAAMEGEISTFDEFEEQYVDTWDDLLEARLRPQDLCEAVPLIQSIVGDDATLQQRAVASRPFVQAIYALAKNSSSGSPYIDRPLAPADRERNAGRPKLKEGVTLGNLDLAVLRPENQNPTHVTPLLDNLARGLFHERLYVVGPRTKRPNRREMEKHQKEIRDHVCKLLYRNLEELPRISFPANARLHDEYWKAVCIREEVYQVGDCVIVPRGNWNGTQGGDLPRDLSVSEVPEYTTLADYFWLGKIIYIDQRLKTLHVQWFEHSSKTYLGKISDPQELFLCPLCGTIDLKVVPVLGKLTVHNPRPPRELAPLEFFYQFVYNQADGSFTDSDEDSTSDITTLGPPDNCQVCLAAAEQPHETAPSLSRDELTYLGQTYHADDYALVRATEGPAKVGQVISFHDKRTSSPTVTLRLLGRIVDLASSMAEGSLLLLHERELFMTDAPPIVVKAEDLLKRCTVLHPKSTPDMGLDQWLNLSPLHFYVQYLVPSDPPLWATRTKLERRKIPVCSRCFQDALSKLEEYEALKKESPLRAFDPFAGCGAFGLSMEQTGHMKVTHAVEISPSAADTLKRNSPSTVVYNQCSNTVLKYAVKCHAGQRDKVPTHIKSKEELPPPPVPGQIDCIVAGFPCQSHSTLNMYQQAHDRKSHLMLTLLSWVDFLRPKYCFFENVKGFLQYNLHASQASKYTVEGGIDKGGLKFLVHALVAMGYQVRFSLLQAGHYGTPQGRIRFFLIAAKRGYTLPNLPEPSHASFTNATLTIHLGEKVDITPIQAPGGTAPMKYVSIHDALSDLLQFDWYDLSDERKALLVPNSDRLTVPCHLSKARWGPEDIGITDMYKTEPRTAYQQKCRSRPVVEPQHYTRPFNKRVLLLYVFFVKVCLDYWQPGVFRDYRDLPVTEQDWELINPQSATSRLGFPPGYYGRLAKEEWFRTISTNLQPMARQCQVTHYACCRIYTVREFARSQGFPDWFVFVSHDGTVKTMHRQIGNAIPWQIGEALGRELREAQLKRRRKVAQNAIVLD</sequence>
<dbReference type="AlphaFoldDB" id="A0A371D2C1"/>
<keyword evidence="6" id="KW-0677">Repeat</keyword>
<dbReference type="GO" id="GO:0003886">
    <property type="term" value="F:DNA (cytosine-5-)-methyltransferase activity"/>
    <property type="evidence" value="ECO:0007669"/>
    <property type="project" value="UniProtKB-EC"/>
</dbReference>
<comment type="similarity">
    <text evidence="9 10">Belongs to the class I-like SAM-binding methyltransferase superfamily. C5-methyltransferase family.</text>
</comment>
<dbReference type="PANTHER" id="PTHR10629:SF52">
    <property type="entry name" value="DNA (CYTOSINE-5)-METHYLTRANSFERASE 1"/>
    <property type="match status" value="1"/>
</dbReference>
<dbReference type="Gene3D" id="3.40.50.150">
    <property type="entry name" value="Vaccinia Virus protein VP39"/>
    <property type="match status" value="1"/>
</dbReference>
<evidence type="ECO:0000256" key="6">
    <source>
        <dbReference type="ARBA" id="ARBA00022737"/>
    </source>
</evidence>
<evidence type="ECO:0000256" key="5">
    <source>
        <dbReference type="ARBA" id="ARBA00022691"/>
    </source>
</evidence>
<dbReference type="Proteomes" id="UP000256964">
    <property type="component" value="Unassembled WGS sequence"/>
</dbReference>
<keyword evidence="13" id="KW-1185">Reference proteome</keyword>
<keyword evidence="8" id="KW-0539">Nucleus</keyword>
<dbReference type="PANTHER" id="PTHR10629">
    <property type="entry name" value="CYTOSINE-SPECIFIC METHYLTRANSFERASE"/>
    <property type="match status" value="1"/>
</dbReference>
<dbReference type="GO" id="GO:0003677">
    <property type="term" value="F:DNA binding"/>
    <property type="evidence" value="ECO:0007669"/>
    <property type="project" value="UniProtKB-KW"/>
</dbReference>
<dbReference type="GO" id="GO:0032259">
    <property type="term" value="P:methylation"/>
    <property type="evidence" value="ECO:0007669"/>
    <property type="project" value="UniProtKB-KW"/>
</dbReference>
<dbReference type="EMBL" id="KZ857425">
    <property type="protein sequence ID" value="RDX46698.1"/>
    <property type="molecule type" value="Genomic_DNA"/>
</dbReference>
<evidence type="ECO:0000259" key="11">
    <source>
        <dbReference type="PROSITE" id="PS51038"/>
    </source>
</evidence>
<dbReference type="PRINTS" id="PR00105">
    <property type="entry name" value="C5METTRFRASE"/>
</dbReference>
<dbReference type="GO" id="GO:0003682">
    <property type="term" value="F:chromatin binding"/>
    <property type="evidence" value="ECO:0007669"/>
    <property type="project" value="InterPro"/>
</dbReference>
<feature type="domain" description="BAH" evidence="11">
    <location>
        <begin position="512"/>
        <end position="635"/>
    </location>
</feature>
<dbReference type="Pfam" id="PF12047">
    <property type="entry name" value="DNMT1-RFD"/>
    <property type="match status" value="1"/>
</dbReference>
<dbReference type="PROSITE" id="PS51038">
    <property type="entry name" value="BAH"/>
    <property type="match status" value="1"/>
</dbReference>
<keyword evidence="7" id="KW-0238">DNA-binding</keyword>
<evidence type="ECO:0000256" key="1">
    <source>
        <dbReference type="ARBA" id="ARBA00004123"/>
    </source>
</evidence>
<gene>
    <name evidence="12" type="ORF">OH76DRAFT_1355718</name>
</gene>
<dbReference type="GO" id="GO:0005634">
    <property type="term" value="C:nucleus"/>
    <property type="evidence" value="ECO:0007669"/>
    <property type="project" value="UniProtKB-SubCell"/>
</dbReference>
<feature type="active site" evidence="9">
    <location>
        <position position="766"/>
    </location>
</feature>
<accession>A0A371D2C1</accession>
<dbReference type="Gene3D" id="3.90.120.10">
    <property type="entry name" value="DNA Methylase, subunit A, domain 2"/>
    <property type="match status" value="1"/>
</dbReference>